<sequence length="329" mass="36704">MSYYEPLVYTVSPEEEGIQLKTILQSRMQLSRKLLSRLKRTEQGITVNGERKYISVPVHAGDRIEIRMEQEQSEDILPEDIPLDILHEDDHLLIVNKPAGMIVHPTHGHYVHTLANAVVHHWLERGEKVRFRPVHRLDQETSGVLAIAKNPFVHQHISEQMKAQQVLKEYMAVVHGEMEADEGTIDGPIDRDPEQPHYRIVTPDGYPAVTHYRVVERLKGATLVAVRLETGRTHQIRVHMLSIGHPLIGDKMYPAGGGPSLPGKAGIERQALHAYRLGLVHPGTRRYVEFLAELPEDMQRLRAALSGGTGAASIGSPAVDDSKGSGPPD</sequence>
<organism evidence="6 7">
    <name type="scientific">Paenibacillus residui</name>
    <dbReference type="NCBI Taxonomy" id="629724"/>
    <lineage>
        <taxon>Bacteria</taxon>
        <taxon>Bacillati</taxon>
        <taxon>Bacillota</taxon>
        <taxon>Bacilli</taxon>
        <taxon>Bacillales</taxon>
        <taxon>Paenibacillaceae</taxon>
        <taxon>Paenibacillus</taxon>
    </lineage>
</organism>
<name>A0ABW3DJA8_9BACL</name>
<feature type="domain" description="Pseudouridine synthase RsuA/RluA-like" evidence="5">
    <location>
        <begin position="91"/>
        <end position="241"/>
    </location>
</feature>
<evidence type="ECO:0000256" key="1">
    <source>
        <dbReference type="ARBA" id="ARBA00000073"/>
    </source>
</evidence>
<comment type="similarity">
    <text evidence="2 3">Belongs to the pseudouridine synthase RluA family.</text>
</comment>
<comment type="function">
    <text evidence="3">Responsible for synthesis of pseudouridine from uracil.</text>
</comment>
<evidence type="ECO:0000256" key="4">
    <source>
        <dbReference type="SAM" id="MobiDB-lite"/>
    </source>
</evidence>
<comment type="caution">
    <text evidence="6">The sequence shown here is derived from an EMBL/GenBank/DDBJ whole genome shotgun (WGS) entry which is preliminary data.</text>
</comment>
<dbReference type="InterPro" id="IPR020103">
    <property type="entry name" value="PsdUridine_synth_cat_dom_sf"/>
</dbReference>
<dbReference type="RefSeq" id="WP_144939996.1">
    <property type="nucleotide sequence ID" value="NZ_JBHTIU010000107.1"/>
</dbReference>
<dbReference type="PANTHER" id="PTHR21600">
    <property type="entry name" value="MITOCHONDRIAL RNA PSEUDOURIDINE SYNTHASE"/>
    <property type="match status" value="1"/>
</dbReference>
<evidence type="ECO:0000313" key="6">
    <source>
        <dbReference type="EMBL" id="MFD0872359.1"/>
    </source>
</evidence>
<dbReference type="Pfam" id="PF00849">
    <property type="entry name" value="PseudoU_synth_2"/>
    <property type="match status" value="1"/>
</dbReference>
<proteinExistence type="inferred from homology"/>
<dbReference type="InterPro" id="IPR006225">
    <property type="entry name" value="PsdUridine_synth_RluC/D"/>
</dbReference>
<dbReference type="SUPFAM" id="SSF55120">
    <property type="entry name" value="Pseudouridine synthase"/>
    <property type="match status" value="1"/>
</dbReference>
<evidence type="ECO:0000256" key="2">
    <source>
        <dbReference type="ARBA" id="ARBA00010876"/>
    </source>
</evidence>
<gene>
    <name evidence="6" type="ORF">ACFQ03_24870</name>
</gene>
<keyword evidence="7" id="KW-1185">Reference proteome</keyword>
<feature type="region of interest" description="Disordered" evidence="4">
    <location>
        <begin position="308"/>
        <end position="329"/>
    </location>
</feature>
<dbReference type="EMBL" id="JBHTIU010000107">
    <property type="protein sequence ID" value="MFD0872359.1"/>
    <property type="molecule type" value="Genomic_DNA"/>
</dbReference>
<dbReference type="EC" id="5.4.99.-" evidence="3"/>
<dbReference type="GO" id="GO:0016853">
    <property type="term" value="F:isomerase activity"/>
    <property type="evidence" value="ECO:0007669"/>
    <property type="project" value="UniProtKB-KW"/>
</dbReference>
<comment type="catalytic activity">
    <reaction evidence="1 3">
        <text>a uridine in RNA = a pseudouridine in RNA</text>
        <dbReference type="Rhea" id="RHEA:48348"/>
        <dbReference type="Rhea" id="RHEA-COMP:12068"/>
        <dbReference type="Rhea" id="RHEA-COMP:12069"/>
        <dbReference type="ChEBI" id="CHEBI:65314"/>
        <dbReference type="ChEBI" id="CHEBI:65315"/>
    </reaction>
</comment>
<evidence type="ECO:0000259" key="5">
    <source>
        <dbReference type="Pfam" id="PF00849"/>
    </source>
</evidence>
<reference evidence="7" key="1">
    <citation type="journal article" date="2019" name="Int. J. Syst. Evol. Microbiol.">
        <title>The Global Catalogue of Microorganisms (GCM) 10K type strain sequencing project: providing services to taxonomists for standard genome sequencing and annotation.</title>
        <authorList>
            <consortium name="The Broad Institute Genomics Platform"/>
            <consortium name="The Broad Institute Genome Sequencing Center for Infectious Disease"/>
            <person name="Wu L."/>
            <person name="Ma J."/>
        </authorList>
    </citation>
    <scope>NUCLEOTIDE SEQUENCE [LARGE SCALE GENOMIC DNA]</scope>
    <source>
        <strain evidence="7">CCUG 57263</strain>
    </source>
</reference>
<evidence type="ECO:0000256" key="3">
    <source>
        <dbReference type="RuleBase" id="RU362028"/>
    </source>
</evidence>
<dbReference type="CDD" id="cd00165">
    <property type="entry name" value="S4"/>
    <property type="match status" value="1"/>
</dbReference>
<dbReference type="Gene3D" id="3.30.2350.10">
    <property type="entry name" value="Pseudouridine synthase"/>
    <property type="match status" value="1"/>
</dbReference>
<dbReference type="InterPro" id="IPR006145">
    <property type="entry name" value="PsdUridine_synth_RsuA/RluA"/>
</dbReference>
<protein>
    <recommendedName>
        <fullName evidence="3">Pseudouridine synthase</fullName>
        <ecNumber evidence="3">5.4.99.-</ecNumber>
    </recommendedName>
</protein>
<dbReference type="CDD" id="cd02869">
    <property type="entry name" value="PseudoU_synth_RluA_like"/>
    <property type="match status" value="1"/>
</dbReference>
<dbReference type="Proteomes" id="UP001597120">
    <property type="component" value="Unassembled WGS sequence"/>
</dbReference>
<accession>A0ABW3DJA8</accession>
<evidence type="ECO:0000313" key="7">
    <source>
        <dbReference type="Proteomes" id="UP001597120"/>
    </source>
</evidence>
<keyword evidence="3 6" id="KW-0413">Isomerase</keyword>
<dbReference type="InterPro" id="IPR050188">
    <property type="entry name" value="RluA_PseudoU_synthase"/>
</dbReference>
<dbReference type="PANTHER" id="PTHR21600:SF44">
    <property type="entry name" value="RIBOSOMAL LARGE SUBUNIT PSEUDOURIDINE SYNTHASE D"/>
    <property type="match status" value="1"/>
</dbReference>
<dbReference type="NCBIfam" id="TIGR00005">
    <property type="entry name" value="rluA_subfam"/>
    <property type="match status" value="1"/>
</dbReference>